<evidence type="ECO:0000313" key="3">
    <source>
        <dbReference type="EMBL" id="TRM64360.1"/>
    </source>
</evidence>
<evidence type="ECO:0000256" key="1">
    <source>
        <dbReference type="SAM" id="MobiDB-lite"/>
    </source>
</evidence>
<name>A0A550CHT0_9AGAR</name>
<feature type="non-terminal residue" evidence="3">
    <location>
        <position position="1"/>
    </location>
</feature>
<comment type="caution">
    <text evidence="3">The sequence shown here is derived from an EMBL/GenBank/DDBJ whole genome shotgun (WGS) entry which is preliminary data.</text>
</comment>
<reference evidence="3 4" key="1">
    <citation type="journal article" date="2019" name="New Phytol.">
        <title>Comparative genomics reveals unique wood-decay strategies and fruiting body development in the Schizophyllaceae.</title>
        <authorList>
            <person name="Almasi E."/>
            <person name="Sahu N."/>
            <person name="Krizsan K."/>
            <person name="Balint B."/>
            <person name="Kovacs G.M."/>
            <person name="Kiss B."/>
            <person name="Cseklye J."/>
            <person name="Drula E."/>
            <person name="Henrissat B."/>
            <person name="Nagy I."/>
            <person name="Chovatia M."/>
            <person name="Adam C."/>
            <person name="LaButti K."/>
            <person name="Lipzen A."/>
            <person name="Riley R."/>
            <person name="Grigoriev I.V."/>
            <person name="Nagy L.G."/>
        </authorList>
    </citation>
    <scope>NUCLEOTIDE SEQUENCE [LARGE SCALE GENOMIC DNA]</scope>
    <source>
        <strain evidence="3 4">NL-1724</strain>
    </source>
</reference>
<dbReference type="EMBL" id="VDMD01000007">
    <property type="protein sequence ID" value="TRM64360.1"/>
    <property type="molecule type" value="Genomic_DNA"/>
</dbReference>
<sequence>PRSYRADGAVEGLLEPLTVPGSPPSIMANPPDTVEQNLVKLFIPTIEYRIYKDTELTPEAFDVFKLGQSLGLNAAYSASNGQLVCLAVASSDRAVIIEFFPGEMPPRPGRNSPTADEAIVGRAILQDAVFTRDAGQTFAFDYGPLAMALYTDLDLRVTNAMDVQSACPDAGRKHVDAAKALLGEGKVYENLLQRAVDKTTFDASLPTKRRCSDLVPLAWLAQFVATYENGATAFTEVKPIDTAKLSSQYLDVIGKITNDSRRMEQNEPTQRKHSFKMDSGGRNADDPSVRVKAQKFGERFRSGQQMKMQVQTKTGGRYTTSASVDIAKGKGASLTSALAINEDQVIKTLVSIGKDDPTQAEKKRAATLLRILQGDLDIMSDNPWVQNIWLRPELVWPEEWSRDTSLPRARTGPPGTGKTSVIAATVQQSITSGGGGIWLVAQSNVAVKNIAEKLEKVGFHDYRLLVSRDFYEEWHEHIYEAVKDNLICSDRFKFVSPPQMRGMKCTSYPSTCHWHPADVITVPPFGQDDLESLQSIFEVPHLRDNVVFLDTQCELFLLFFEVLLITLQTVCPRNWVTSSPKLSMMAS</sequence>
<feature type="domain" description="DNA2/NAM7 helicase helicase" evidence="2">
    <location>
        <begin position="412"/>
        <end position="456"/>
    </location>
</feature>
<keyword evidence="4" id="KW-1185">Reference proteome</keyword>
<protein>
    <recommendedName>
        <fullName evidence="2">DNA2/NAM7 helicase helicase domain-containing protein</fullName>
    </recommendedName>
</protein>
<dbReference type="OrthoDB" id="6513042at2759"/>
<dbReference type="GO" id="GO:0004386">
    <property type="term" value="F:helicase activity"/>
    <property type="evidence" value="ECO:0007669"/>
    <property type="project" value="InterPro"/>
</dbReference>
<evidence type="ECO:0000313" key="4">
    <source>
        <dbReference type="Proteomes" id="UP000320762"/>
    </source>
</evidence>
<feature type="region of interest" description="Disordered" evidence="1">
    <location>
        <begin position="260"/>
        <end position="287"/>
    </location>
</feature>
<evidence type="ECO:0000259" key="2">
    <source>
        <dbReference type="Pfam" id="PF13086"/>
    </source>
</evidence>
<dbReference type="Pfam" id="PF13086">
    <property type="entry name" value="AAA_11"/>
    <property type="match status" value="1"/>
</dbReference>
<accession>A0A550CHT0</accession>
<organism evidence="3 4">
    <name type="scientific">Schizophyllum amplum</name>
    <dbReference type="NCBI Taxonomy" id="97359"/>
    <lineage>
        <taxon>Eukaryota</taxon>
        <taxon>Fungi</taxon>
        <taxon>Dikarya</taxon>
        <taxon>Basidiomycota</taxon>
        <taxon>Agaricomycotina</taxon>
        <taxon>Agaricomycetes</taxon>
        <taxon>Agaricomycetidae</taxon>
        <taxon>Agaricales</taxon>
        <taxon>Schizophyllaceae</taxon>
        <taxon>Schizophyllum</taxon>
    </lineage>
</organism>
<dbReference type="Gene3D" id="3.40.50.300">
    <property type="entry name" value="P-loop containing nucleotide triphosphate hydrolases"/>
    <property type="match status" value="1"/>
</dbReference>
<dbReference type="InterPro" id="IPR027417">
    <property type="entry name" value="P-loop_NTPase"/>
</dbReference>
<dbReference type="Proteomes" id="UP000320762">
    <property type="component" value="Unassembled WGS sequence"/>
</dbReference>
<dbReference type="SUPFAM" id="SSF52540">
    <property type="entry name" value="P-loop containing nucleoside triphosphate hydrolases"/>
    <property type="match status" value="1"/>
</dbReference>
<gene>
    <name evidence="3" type="ORF">BD626DRAFT_400681</name>
</gene>
<proteinExistence type="predicted"/>
<dbReference type="InterPro" id="IPR041677">
    <property type="entry name" value="DNA2/NAM7_AAA_11"/>
</dbReference>
<dbReference type="AlphaFoldDB" id="A0A550CHT0"/>